<dbReference type="InterPro" id="IPR025507">
    <property type="entry name" value="DUF4394"/>
</dbReference>
<dbReference type="Proteomes" id="UP000741013">
    <property type="component" value="Unassembled WGS sequence"/>
</dbReference>
<name>A0ABS4Q1E2_9PSEU</name>
<sequence length="108" mass="10737">MAGATTTALYGLDSAKDTLVLQGTKPGVTPPVSPNTGQLFTVGRLGVNITSVNGFDIGTPGSAEHAVAAVRLGGALPVSALVKVNLTSGRANLIAPLLTKPVGVAFTQ</sequence>
<evidence type="ECO:0000313" key="3">
    <source>
        <dbReference type="Proteomes" id="UP000741013"/>
    </source>
</evidence>
<feature type="domain" description="DUF4394" evidence="1">
    <location>
        <begin position="2"/>
        <end position="97"/>
    </location>
</feature>
<dbReference type="EMBL" id="JAGGMS010000001">
    <property type="protein sequence ID" value="MBP2185487.1"/>
    <property type="molecule type" value="Genomic_DNA"/>
</dbReference>
<reference evidence="2 3" key="1">
    <citation type="submission" date="2021-03" db="EMBL/GenBank/DDBJ databases">
        <title>Sequencing the genomes of 1000 actinobacteria strains.</title>
        <authorList>
            <person name="Klenk H.-P."/>
        </authorList>
    </citation>
    <scope>NUCLEOTIDE SEQUENCE [LARGE SCALE GENOMIC DNA]</scope>
    <source>
        <strain evidence="2 3">DSM 45510</strain>
    </source>
</reference>
<evidence type="ECO:0000313" key="2">
    <source>
        <dbReference type="EMBL" id="MBP2185487.1"/>
    </source>
</evidence>
<accession>A0ABS4Q1E2</accession>
<organism evidence="2 3">
    <name type="scientific">Amycolatopsis magusensis</name>
    <dbReference type="NCBI Taxonomy" id="882444"/>
    <lineage>
        <taxon>Bacteria</taxon>
        <taxon>Bacillati</taxon>
        <taxon>Actinomycetota</taxon>
        <taxon>Actinomycetes</taxon>
        <taxon>Pseudonocardiales</taxon>
        <taxon>Pseudonocardiaceae</taxon>
        <taxon>Amycolatopsis</taxon>
    </lineage>
</organism>
<protein>
    <recommendedName>
        <fullName evidence="1">DUF4394 domain-containing protein</fullName>
    </recommendedName>
</protein>
<gene>
    <name evidence="2" type="ORF">JOM49_007013</name>
</gene>
<dbReference type="Pfam" id="PF14339">
    <property type="entry name" value="DUF4394"/>
    <property type="match status" value="1"/>
</dbReference>
<evidence type="ECO:0000259" key="1">
    <source>
        <dbReference type="Pfam" id="PF14339"/>
    </source>
</evidence>
<keyword evidence="3" id="KW-1185">Reference proteome</keyword>
<comment type="caution">
    <text evidence="2">The sequence shown here is derived from an EMBL/GenBank/DDBJ whole genome shotgun (WGS) entry which is preliminary data.</text>
</comment>
<proteinExistence type="predicted"/>